<reference evidence="2" key="1">
    <citation type="journal article" date="2016" name="Genome Announc.">
        <title>Genome Sequence of Ustilaginoidea virens IPU010, a Rice Pathogenic Fungus Causing False Smut.</title>
        <authorList>
            <person name="Kumagai T."/>
            <person name="Ishii T."/>
            <person name="Terai G."/>
            <person name="Umemura M."/>
            <person name="Machida M."/>
            <person name="Asai K."/>
        </authorList>
    </citation>
    <scope>NUCLEOTIDE SEQUENCE [LARGE SCALE GENOMIC DNA]</scope>
    <source>
        <strain evidence="2">IPU010</strain>
    </source>
</reference>
<sequence length="236" mass="25261">MLLPRLLALSAALAAASATPAGPDDRAVQAEGPSYLSAREVAELKAAQKHRPGYFHQNVTLGTGADALVVPVIEGDYDVLLDGEKGVRARALAPRGACAKFSKLWGSCSVNYCWKDGSGVAQSAYITVKGATGKKGSGIPDSVYSSNTKVLNLDRYGNDGYNGWFARRHECHDGDTQMFTAHLIQGTVVGRAMVDKFRCDICDFDRLRCYSSFLANNLVALGSDSTAYCRSPEALN</sequence>
<dbReference type="GeneID" id="66060811"/>
<dbReference type="HOGENOM" id="CLU_1240202_0_0_1"/>
<dbReference type="KEGG" id="uvi:66060811"/>
<proteinExistence type="predicted"/>
<name>A0A063BTU6_USTVR</name>
<dbReference type="Proteomes" id="UP000054053">
    <property type="component" value="Unassembled WGS sequence"/>
</dbReference>
<dbReference type="AlphaFoldDB" id="A0A063BTU6"/>
<dbReference type="EMBL" id="BBTG02000041">
    <property type="protein sequence ID" value="GAO18706.1"/>
    <property type="molecule type" value="Genomic_DNA"/>
</dbReference>
<organism evidence="2 5">
    <name type="scientific">Ustilaginoidea virens</name>
    <name type="common">Rice false smut fungus</name>
    <name type="synonym">Villosiclava virens</name>
    <dbReference type="NCBI Taxonomy" id="1159556"/>
    <lineage>
        <taxon>Eukaryota</taxon>
        <taxon>Fungi</taxon>
        <taxon>Dikarya</taxon>
        <taxon>Ascomycota</taxon>
        <taxon>Pezizomycotina</taxon>
        <taxon>Sordariomycetes</taxon>
        <taxon>Hypocreomycetidae</taxon>
        <taxon>Hypocreales</taxon>
        <taxon>Clavicipitaceae</taxon>
        <taxon>Ustilaginoidea</taxon>
    </lineage>
</organism>
<dbReference type="EMBL" id="CP072753">
    <property type="protein sequence ID" value="QUC15792.1"/>
    <property type="molecule type" value="Genomic_DNA"/>
</dbReference>
<dbReference type="RefSeq" id="XP_042993465.1">
    <property type="nucleotide sequence ID" value="XM_043137531.1"/>
</dbReference>
<dbReference type="OrthoDB" id="5037152at2759"/>
<feature type="signal peptide" evidence="1">
    <location>
        <begin position="1"/>
        <end position="18"/>
    </location>
</feature>
<protein>
    <submittedName>
        <fullName evidence="2">Uncharacterized protein</fullName>
    </submittedName>
</protein>
<evidence type="ECO:0000256" key="1">
    <source>
        <dbReference type="SAM" id="SignalP"/>
    </source>
</evidence>
<keyword evidence="4" id="KW-1185">Reference proteome</keyword>
<gene>
    <name evidence="3" type="ORF">UV8b_00033</name>
    <name evidence="2" type="ORF">UVI_02053120</name>
</gene>
<keyword evidence="1" id="KW-0732">Signal</keyword>
<evidence type="ECO:0000313" key="2">
    <source>
        <dbReference type="EMBL" id="GAO18706.1"/>
    </source>
</evidence>
<feature type="chain" id="PRO_5010402205" evidence="1">
    <location>
        <begin position="19"/>
        <end position="236"/>
    </location>
</feature>
<evidence type="ECO:0000313" key="3">
    <source>
        <dbReference type="EMBL" id="QUC15792.1"/>
    </source>
</evidence>
<evidence type="ECO:0000313" key="5">
    <source>
        <dbReference type="Proteomes" id="UP000054053"/>
    </source>
</evidence>
<evidence type="ECO:0000313" key="4">
    <source>
        <dbReference type="Proteomes" id="UP000027002"/>
    </source>
</evidence>
<accession>A0A063BTU6</accession>
<reference evidence="5" key="2">
    <citation type="journal article" date="2016" name="Genome Announc.">
        <title>Genome sequence of Ustilaginoidea virens IPU010, a rice pathogenic fungus causing false smut.</title>
        <authorList>
            <person name="Kumagai T."/>
            <person name="Ishii T."/>
            <person name="Terai G."/>
            <person name="Umemura M."/>
            <person name="Machida M."/>
            <person name="Asai K."/>
        </authorList>
    </citation>
    <scope>NUCLEOTIDE SEQUENCE [LARGE SCALE GENOMIC DNA]</scope>
    <source>
        <strain evidence="5">IPU010</strain>
    </source>
</reference>
<reference evidence="3" key="3">
    <citation type="submission" date="2020-03" db="EMBL/GenBank/DDBJ databases">
        <title>A mixture of massive structural variations and highly conserved coding sequences in Ustilaginoidea virens genome.</title>
        <authorList>
            <person name="Zhang K."/>
            <person name="Zhao Z."/>
            <person name="Zhang Z."/>
            <person name="Li Y."/>
            <person name="Hsiang T."/>
            <person name="Sun W."/>
        </authorList>
    </citation>
    <scope>NUCLEOTIDE SEQUENCE</scope>
    <source>
        <strain evidence="3">UV-8b</strain>
    </source>
</reference>
<dbReference type="Proteomes" id="UP000027002">
    <property type="component" value="Chromosome 1"/>
</dbReference>